<evidence type="ECO:0000259" key="8">
    <source>
        <dbReference type="Pfam" id="PF07980"/>
    </source>
</evidence>
<keyword evidence="7" id="KW-1133">Transmembrane helix</keyword>
<dbReference type="Pfam" id="PF14322">
    <property type="entry name" value="SusD-like_3"/>
    <property type="match status" value="1"/>
</dbReference>
<evidence type="ECO:0000313" key="12">
    <source>
        <dbReference type="EMBL" id="QJR78964.1"/>
    </source>
</evidence>
<dbReference type="SUPFAM" id="SSF48452">
    <property type="entry name" value="TPR-like"/>
    <property type="match status" value="1"/>
</dbReference>
<feature type="compositionally biased region" description="Polar residues" evidence="6">
    <location>
        <begin position="341"/>
        <end position="354"/>
    </location>
</feature>
<evidence type="ECO:0000259" key="9">
    <source>
        <dbReference type="Pfam" id="PF14322"/>
    </source>
</evidence>
<dbReference type="Proteomes" id="UP000500949">
    <property type="component" value="Chromosome"/>
</dbReference>
<evidence type="ECO:0000313" key="16">
    <source>
        <dbReference type="Proteomes" id="UP000500949"/>
    </source>
</evidence>
<reference evidence="12 16" key="3">
    <citation type="submission" date="2019-11" db="EMBL/GenBank/DDBJ databases">
        <title>Complete genome sequence of Bacteroides dorei DSM 17855.</title>
        <authorList>
            <person name="Russell J.T."/>
        </authorList>
    </citation>
    <scope>NUCLEOTIDE SEQUENCE [LARGE SCALE GENOMIC DNA]</scope>
    <source>
        <strain evidence="12 16">DSM 17855</strain>
    </source>
</reference>
<dbReference type="RefSeq" id="WP_007834119.1">
    <property type="nucleotide sequence ID" value="NZ_BAABZF010000001.1"/>
</dbReference>
<dbReference type="Pfam" id="PF07980">
    <property type="entry name" value="SusD_RagB"/>
    <property type="match status" value="1"/>
</dbReference>
<comment type="subcellular location">
    <subcellularLocation>
        <location evidence="1">Cell outer membrane</location>
    </subcellularLocation>
</comment>
<evidence type="ECO:0000313" key="15">
    <source>
        <dbReference type="Proteomes" id="UP000481700"/>
    </source>
</evidence>
<evidence type="ECO:0000313" key="10">
    <source>
        <dbReference type="EMBL" id="KAA5323467.1"/>
    </source>
</evidence>
<keyword evidence="4 7" id="KW-0472">Membrane</keyword>
<keyword evidence="5" id="KW-0998">Cell outer membrane</keyword>
<feature type="transmembrane region" description="Helical" evidence="7">
    <location>
        <begin position="7"/>
        <end position="26"/>
    </location>
</feature>
<evidence type="ECO:0000313" key="11">
    <source>
        <dbReference type="EMBL" id="MDU0271435.1"/>
    </source>
</evidence>
<evidence type="ECO:0000256" key="3">
    <source>
        <dbReference type="ARBA" id="ARBA00022729"/>
    </source>
</evidence>
<dbReference type="InterPro" id="IPR011990">
    <property type="entry name" value="TPR-like_helical_dom_sf"/>
</dbReference>
<evidence type="ECO:0000256" key="4">
    <source>
        <dbReference type="ARBA" id="ARBA00023136"/>
    </source>
</evidence>
<evidence type="ECO:0000313" key="13">
    <source>
        <dbReference type="EMBL" id="TDB03563.1"/>
    </source>
</evidence>
<evidence type="ECO:0000256" key="1">
    <source>
        <dbReference type="ARBA" id="ARBA00004442"/>
    </source>
</evidence>
<accession>A0A0K2HGJ1</accession>
<organism evidence="10 15">
    <name type="scientific">Phocaeicola dorei</name>
    <dbReference type="NCBI Taxonomy" id="357276"/>
    <lineage>
        <taxon>Bacteria</taxon>
        <taxon>Pseudomonadati</taxon>
        <taxon>Bacteroidota</taxon>
        <taxon>Bacteroidia</taxon>
        <taxon>Bacteroidales</taxon>
        <taxon>Bacteroidaceae</taxon>
        <taxon>Phocaeicola</taxon>
    </lineage>
</organism>
<dbReference type="GeneID" id="93449467"/>
<dbReference type="Gene3D" id="1.25.40.390">
    <property type="match status" value="1"/>
</dbReference>
<dbReference type="PROSITE" id="PS51257">
    <property type="entry name" value="PROKAR_LIPOPROTEIN"/>
    <property type="match status" value="1"/>
</dbReference>
<reference evidence="13 14" key="2">
    <citation type="journal article" date="2019" name="Nat. Microbiol.">
        <title>Genomic variation and strain-specific functional adaptation in the human gut microbiome during early life.</title>
        <authorList>
            <person name="Vatanen T."/>
            <person name="Plichta D.R."/>
            <person name="Somani J."/>
            <person name="Munch P.C."/>
            <person name="Arthur T.D."/>
            <person name="Hall A.B."/>
            <person name="Rudolf S."/>
            <person name="Oakeley E.J."/>
            <person name="Ke X."/>
            <person name="Young R.A."/>
            <person name="Haiser H.J."/>
            <person name="Kolde R."/>
            <person name="Yassour M."/>
            <person name="Luopajarvi K."/>
            <person name="Siljander H."/>
            <person name="Virtanen S.M."/>
            <person name="Ilonen J."/>
            <person name="Uibo R."/>
            <person name="Tillmann V."/>
            <person name="Mokurov S."/>
            <person name="Dorshakova N."/>
            <person name="Porter J.A."/>
            <person name="McHardy A.C."/>
            <person name="Lahdesmaki H."/>
            <person name="Vlamakis H."/>
            <person name="Huttenhower C."/>
            <person name="Knip M."/>
            <person name="Xavier R.J."/>
        </authorList>
    </citation>
    <scope>NUCLEOTIDE SEQUENCE [LARGE SCALE GENOMIC DNA]</scope>
    <source>
        <strain evidence="13 14">RJX1052</strain>
    </source>
</reference>
<dbReference type="AlphaFoldDB" id="A0A0K2HGJ1"/>
<dbReference type="EMBL" id="CP046176">
    <property type="protein sequence ID" value="QJR78964.1"/>
    <property type="molecule type" value="Genomic_DNA"/>
</dbReference>
<dbReference type="KEGG" id="bdh:GV66_06190"/>
<feature type="domain" description="RagB/SusD" evidence="8">
    <location>
        <begin position="315"/>
        <end position="506"/>
    </location>
</feature>
<sequence length="507" mass="57190">MKRSKYILYIWAIGGILAFTGCNDFLDRSPQGQFTEDDNPGALAEGKIFNIYTMMRNFNITAGTPAFAIHCFRSEDSEKGSISSDGSEQAAMYDDFQYNASNGLIKAYWSQNYAIIYQCNEVVDAIETGHLTEENDLYNKGEALFFRAYCYFNLVRAFGEVPLVTFKVNEASEANVPKTTVDKIYEQIDKDLKDAEDLLPEQWPAAYLGRLTWGAARSLHARTYMMRNDWQNMYKAASDVMGKGIYNLDTPYDKIFTDEGENSGGSVFELQCLSTAALPQSDKIGSQFCEVQGIRGSGKWDLGWGWHMATELMAEAFEPGDPRKDATLLYFRKSDSDPVTPENTNTPYGESPVSQAEGAYFNKKAYTNPALRQEFTNKGFWVNIRLIRYSDVVLMAAESANELGNTSEAQKDLEMVRARARGGNPDILPEITSLDQSVLREAIRHERRVELGLEFDRFYDLVRWGIAEQVLHAAGKLNYQPKNALLPIPQDEIDKSKGVLKQNPDYL</sequence>
<dbReference type="InterPro" id="IPR033985">
    <property type="entry name" value="SusD-like_N"/>
</dbReference>
<dbReference type="EMBL" id="VVZV01000003">
    <property type="protein sequence ID" value="KAA5323467.1"/>
    <property type="molecule type" value="Genomic_DNA"/>
</dbReference>
<evidence type="ECO:0000256" key="7">
    <source>
        <dbReference type="SAM" id="Phobius"/>
    </source>
</evidence>
<dbReference type="Proteomes" id="UP001181086">
    <property type="component" value="Unassembled WGS sequence"/>
</dbReference>
<feature type="region of interest" description="Disordered" evidence="6">
    <location>
        <begin position="334"/>
        <end position="354"/>
    </location>
</feature>
<dbReference type="InterPro" id="IPR012944">
    <property type="entry name" value="SusD_RagB_dom"/>
</dbReference>
<evidence type="ECO:0000256" key="6">
    <source>
        <dbReference type="SAM" id="MobiDB-lite"/>
    </source>
</evidence>
<reference evidence="10 15" key="1">
    <citation type="journal article" date="2019" name="Nat. Med.">
        <title>A library of human gut bacterial isolates paired with longitudinal multiomics data enables mechanistic microbiome research.</title>
        <authorList>
            <person name="Poyet M."/>
            <person name="Groussin M."/>
            <person name="Gibbons S.M."/>
            <person name="Avila-Pacheco J."/>
            <person name="Jiang X."/>
            <person name="Kearney S.M."/>
            <person name="Perrotta A.R."/>
            <person name="Berdy B."/>
            <person name="Zhao S."/>
            <person name="Lieberman T.D."/>
            <person name="Swanson P.K."/>
            <person name="Smith M."/>
            <person name="Roesemann S."/>
            <person name="Alexander J.E."/>
            <person name="Rich S.A."/>
            <person name="Livny J."/>
            <person name="Vlamakis H."/>
            <person name="Clish C."/>
            <person name="Bullock K."/>
            <person name="Deik A."/>
            <person name="Scott J."/>
            <person name="Pierce K.A."/>
            <person name="Xavier R.J."/>
            <person name="Alm E.J."/>
        </authorList>
    </citation>
    <scope>NUCLEOTIDE SEQUENCE [LARGE SCALE GENOMIC DNA]</scope>
    <source>
        <strain evidence="10 15">BIOML-A25</strain>
    </source>
</reference>
<evidence type="ECO:0000256" key="2">
    <source>
        <dbReference type="ARBA" id="ARBA00006275"/>
    </source>
</evidence>
<proteinExistence type="inferred from homology"/>
<dbReference type="GO" id="GO:0009279">
    <property type="term" value="C:cell outer membrane"/>
    <property type="evidence" value="ECO:0007669"/>
    <property type="project" value="UniProtKB-SubCell"/>
</dbReference>
<dbReference type="Proteomes" id="UP000481700">
    <property type="component" value="Unassembled WGS sequence"/>
</dbReference>
<keyword evidence="3" id="KW-0732">Signal</keyword>
<protein>
    <submittedName>
        <fullName evidence="10">RagB/SusD family nutrient uptake outer membrane protein</fullName>
    </submittedName>
</protein>
<keyword evidence="7" id="KW-0812">Transmembrane</keyword>
<evidence type="ECO:0000313" key="14">
    <source>
        <dbReference type="Proteomes" id="UP000294834"/>
    </source>
</evidence>
<dbReference type="EMBL" id="SLTX01000002">
    <property type="protein sequence ID" value="TDB03563.1"/>
    <property type="molecule type" value="Genomic_DNA"/>
</dbReference>
<gene>
    <name evidence="13" type="ORF">E1J06_20585</name>
    <name evidence="10" type="ORF">F2Z07_03440</name>
    <name evidence="12" type="ORF">GKD17_22630</name>
    <name evidence="11" type="ORF">RVH45_16380</name>
</gene>
<dbReference type="EMBL" id="JAWDEV010000011">
    <property type="protein sequence ID" value="MDU0271435.1"/>
    <property type="molecule type" value="Genomic_DNA"/>
</dbReference>
<comment type="similarity">
    <text evidence="2">Belongs to the SusD family.</text>
</comment>
<reference evidence="11" key="4">
    <citation type="submission" date="2023-10" db="EMBL/GenBank/DDBJ databases">
        <title>Genome of Potential pathogenic bacteria in Crohn's disease.</title>
        <authorList>
            <person name="Rodriguez-Palacios A."/>
        </authorList>
    </citation>
    <scope>NUCLEOTIDE SEQUENCE</scope>
    <source>
        <strain evidence="11">CavFT-hAR62</strain>
    </source>
</reference>
<name>A0A0K2HGJ1_9BACT</name>
<dbReference type="Proteomes" id="UP000294834">
    <property type="component" value="Unassembled WGS sequence"/>
</dbReference>
<feature type="domain" description="SusD-like N-terminal" evidence="9">
    <location>
        <begin position="24"/>
        <end position="225"/>
    </location>
</feature>
<dbReference type="CDD" id="cd08977">
    <property type="entry name" value="SusD"/>
    <property type="match status" value="1"/>
</dbReference>
<evidence type="ECO:0000256" key="5">
    <source>
        <dbReference type="ARBA" id="ARBA00023237"/>
    </source>
</evidence>